<organism evidence="2 3">
    <name type="scientific">Sphaerospermopsis reniformis</name>
    <dbReference type="NCBI Taxonomy" id="531300"/>
    <lineage>
        <taxon>Bacteria</taxon>
        <taxon>Bacillati</taxon>
        <taxon>Cyanobacteriota</taxon>
        <taxon>Cyanophyceae</taxon>
        <taxon>Nostocales</taxon>
        <taxon>Aphanizomenonaceae</taxon>
        <taxon>Sphaerospermopsis</taxon>
    </lineage>
</organism>
<protein>
    <submittedName>
        <fullName evidence="2">Conserved domain protein, putative</fullName>
    </submittedName>
</protein>
<reference evidence="3" key="1">
    <citation type="submission" date="2019-02" db="EMBL/GenBank/DDBJ databases">
        <title>Draft genome sequence of Sphaerospermopsis reniformis NIES-1949.</title>
        <authorList>
            <person name="Yamaguchi H."/>
            <person name="Suzuki S."/>
            <person name="Kawachi M."/>
        </authorList>
    </citation>
    <scope>NUCLEOTIDE SEQUENCE [LARGE SCALE GENOMIC DNA]</scope>
    <source>
        <strain evidence="3">NIES-1949</strain>
    </source>
</reference>
<accession>A0A479ZWW4</accession>
<dbReference type="AlphaFoldDB" id="A0A479ZWW4"/>
<dbReference type="EMBL" id="BJCE01000046">
    <property type="protein sequence ID" value="GCL36702.1"/>
    <property type="molecule type" value="Genomic_DNA"/>
</dbReference>
<comment type="caution">
    <text evidence="2">The sequence shown here is derived from an EMBL/GenBank/DDBJ whole genome shotgun (WGS) entry which is preliminary data.</text>
</comment>
<keyword evidence="1" id="KW-0812">Transmembrane</keyword>
<evidence type="ECO:0000256" key="1">
    <source>
        <dbReference type="SAM" id="Phobius"/>
    </source>
</evidence>
<evidence type="ECO:0000313" key="2">
    <source>
        <dbReference type="EMBL" id="GCL36702.1"/>
    </source>
</evidence>
<name>A0A479ZWW4_9CYAN</name>
<proteinExistence type="predicted"/>
<keyword evidence="3" id="KW-1185">Reference proteome</keyword>
<keyword evidence="1" id="KW-1133">Transmembrane helix</keyword>
<feature type="transmembrane region" description="Helical" evidence="1">
    <location>
        <begin position="43"/>
        <end position="60"/>
    </location>
</feature>
<gene>
    <name evidence="2" type="ORF">SR1949_18080</name>
</gene>
<dbReference type="Proteomes" id="UP000300142">
    <property type="component" value="Unassembled WGS sequence"/>
</dbReference>
<keyword evidence="1" id="KW-0472">Membrane</keyword>
<feature type="transmembrane region" description="Helical" evidence="1">
    <location>
        <begin position="12"/>
        <end position="37"/>
    </location>
</feature>
<evidence type="ECO:0000313" key="3">
    <source>
        <dbReference type="Proteomes" id="UP000300142"/>
    </source>
</evidence>
<sequence>MMWILGHILATGIGISLGLIGGGGSVLALPILVYVMGVPTKPAIAMTLVIVGTVSLIGLIPH</sequence>